<evidence type="ECO:0000256" key="1">
    <source>
        <dbReference type="ARBA" id="ARBA00004651"/>
    </source>
</evidence>
<keyword evidence="5 7" id="KW-1133">Transmembrane helix</keyword>
<protein>
    <submittedName>
        <fullName evidence="9">Sodium:proton antiporter</fullName>
    </submittedName>
</protein>
<comment type="similarity">
    <text evidence="2">Belongs to the CPA3 antiporters (TC 2.A.63) subunit B family.</text>
</comment>
<evidence type="ECO:0000256" key="3">
    <source>
        <dbReference type="ARBA" id="ARBA00022475"/>
    </source>
</evidence>
<dbReference type="AlphaFoldDB" id="A0A3P7RZ25"/>
<evidence type="ECO:0000313" key="9">
    <source>
        <dbReference type="EMBL" id="VDN47802.1"/>
    </source>
</evidence>
<keyword evidence="3" id="KW-1003">Cell membrane</keyword>
<dbReference type="EMBL" id="LR130778">
    <property type="protein sequence ID" value="VDN47802.1"/>
    <property type="molecule type" value="Genomic_DNA"/>
</dbReference>
<reference evidence="9 10" key="1">
    <citation type="submission" date="2018-09" db="EMBL/GenBank/DDBJ databases">
        <authorList>
            <person name="Postec A."/>
        </authorList>
    </citation>
    <scope>NUCLEOTIDE SEQUENCE [LARGE SCALE GENOMIC DNA]</scope>
    <source>
        <strain evidence="9">70B-A</strain>
    </source>
</reference>
<evidence type="ECO:0000256" key="5">
    <source>
        <dbReference type="ARBA" id="ARBA00022989"/>
    </source>
</evidence>
<organism evidence="9 10">
    <name type="scientific">Petrocella atlantisensis</name>
    <dbReference type="NCBI Taxonomy" id="2173034"/>
    <lineage>
        <taxon>Bacteria</taxon>
        <taxon>Bacillati</taxon>
        <taxon>Bacillota</taxon>
        <taxon>Clostridia</taxon>
        <taxon>Lachnospirales</taxon>
        <taxon>Vallitaleaceae</taxon>
        <taxon>Petrocella</taxon>
    </lineage>
</organism>
<sequence>MGKHSELFAQTMGLVYPIIILYGFYIIYNGHLTPGGGFQGGAILAGVFTIQYLTTDTKNVSLDILNRVEKTIYLLLLLTGILIVFYMNQELTLIQKSYYLLLMNTLIGVKVSCGLTVIFYRFVLFESR</sequence>
<dbReference type="KEGG" id="cbar:PATL70BA_1911"/>
<keyword evidence="4 7" id="KW-0812">Transmembrane</keyword>
<evidence type="ECO:0000256" key="6">
    <source>
        <dbReference type="ARBA" id="ARBA00023136"/>
    </source>
</evidence>
<comment type="subcellular location">
    <subcellularLocation>
        <location evidence="1">Cell membrane</location>
        <topology evidence="1">Multi-pass membrane protein</topology>
    </subcellularLocation>
</comment>
<keyword evidence="10" id="KW-1185">Reference proteome</keyword>
<dbReference type="Pfam" id="PF04039">
    <property type="entry name" value="MnhB"/>
    <property type="match status" value="1"/>
</dbReference>
<dbReference type="Proteomes" id="UP000279029">
    <property type="component" value="Chromosome"/>
</dbReference>
<name>A0A3P7RZ25_9FIRM</name>
<dbReference type="GO" id="GO:0005886">
    <property type="term" value="C:plasma membrane"/>
    <property type="evidence" value="ECO:0007669"/>
    <property type="project" value="UniProtKB-SubCell"/>
</dbReference>
<dbReference type="OrthoDB" id="9798859at2"/>
<gene>
    <name evidence="9" type="ORF">PATL70BA_1911</name>
</gene>
<feature type="transmembrane region" description="Helical" evidence="7">
    <location>
        <begin position="7"/>
        <end position="28"/>
    </location>
</feature>
<evidence type="ECO:0000256" key="4">
    <source>
        <dbReference type="ARBA" id="ARBA00022692"/>
    </source>
</evidence>
<feature type="transmembrane region" description="Helical" evidence="7">
    <location>
        <begin position="99"/>
        <end position="123"/>
    </location>
</feature>
<keyword evidence="6 7" id="KW-0472">Membrane</keyword>
<dbReference type="RefSeq" id="WP_125137052.1">
    <property type="nucleotide sequence ID" value="NZ_LR130778.1"/>
</dbReference>
<evidence type="ECO:0000313" key="10">
    <source>
        <dbReference type="Proteomes" id="UP000279029"/>
    </source>
</evidence>
<accession>A0A3P7RZ25</accession>
<dbReference type="InterPro" id="IPR050622">
    <property type="entry name" value="CPA3_antiporter_subunitB"/>
</dbReference>
<dbReference type="PANTHER" id="PTHR33932:SF4">
    <property type="entry name" value="NA(+)_H(+) ANTIPORTER SUBUNIT B"/>
    <property type="match status" value="1"/>
</dbReference>
<proteinExistence type="inferred from homology"/>
<dbReference type="InterPro" id="IPR007182">
    <property type="entry name" value="MnhB"/>
</dbReference>
<evidence type="ECO:0000256" key="7">
    <source>
        <dbReference type="SAM" id="Phobius"/>
    </source>
</evidence>
<evidence type="ECO:0000259" key="8">
    <source>
        <dbReference type="Pfam" id="PF04039"/>
    </source>
</evidence>
<evidence type="ECO:0000256" key="2">
    <source>
        <dbReference type="ARBA" id="ARBA00009425"/>
    </source>
</evidence>
<feature type="domain" description="Na+/H+ antiporter MnhB subunit-related protein" evidence="8">
    <location>
        <begin position="10"/>
        <end position="116"/>
    </location>
</feature>
<dbReference type="PANTHER" id="PTHR33932">
    <property type="entry name" value="NA(+)/H(+) ANTIPORTER SUBUNIT B"/>
    <property type="match status" value="1"/>
</dbReference>
<feature type="transmembrane region" description="Helical" evidence="7">
    <location>
        <begin position="71"/>
        <end position="87"/>
    </location>
</feature>